<dbReference type="GO" id="GO:0003700">
    <property type="term" value="F:DNA-binding transcription factor activity"/>
    <property type="evidence" value="ECO:0007669"/>
    <property type="project" value="InterPro"/>
</dbReference>
<reference evidence="4 5" key="1">
    <citation type="submission" date="2018-02" db="EMBL/GenBank/DDBJ databases">
        <title>Complete genome of the streamlined marine actinobacterium Pontimonas salivibrio CL-TW6 adapted to coastal planktonic lifestype.</title>
        <authorList>
            <person name="Cho B.C."/>
            <person name="Hardies S.C."/>
            <person name="Jang G.I."/>
            <person name="Hwang C.Y."/>
        </authorList>
    </citation>
    <scope>NUCLEOTIDE SEQUENCE [LARGE SCALE GENOMIC DNA]</scope>
    <source>
        <strain evidence="4 5">CL-TW6</strain>
    </source>
</reference>
<dbReference type="SUPFAM" id="SSF100950">
    <property type="entry name" value="NagB/RpiA/CoA transferase-like"/>
    <property type="match status" value="1"/>
</dbReference>
<dbReference type="CDD" id="cd00090">
    <property type="entry name" value="HTH_ARSR"/>
    <property type="match status" value="1"/>
</dbReference>
<evidence type="ECO:0000256" key="1">
    <source>
        <dbReference type="ARBA" id="ARBA00023015"/>
    </source>
</evidence>
<dbReference type="InterPro" id="IPR014036">
    <property type="entry name" value="DeoR-like_C"/>
</dbReference>
<organism evidence="4 5">
    <name type="scientific">Pontimonas salivibrio</name>
    <dbReference type="NCBI Taxonomy" id="1159327"/>
    <lineage>
        <taxon>Bacteria</taxon>
        <taxon>Bacillati</taxon>
        <taxon>Actinomycetota</taxon>
        <taxon>Actinomycetes</taxon>
        <taxon>Micrococcales</taxon>
        <taxon>Microbacteriaceae</taxon>
        <taxon>Pontimonas</taxon>
    </lineage>
</organism>
<proteinExistence type="predicted"/>
<dbReference type="PANTHER" id="PTHR30363">
    <property type="entry name" value="HTH-TYPE TRANSCRIPTIONAL REGULATOR SRLR-RELATED"/>
    <property type="match status" value="1"/>
</dbReference>
<dbReference type="SMART" id="SM00420">
    <property type="entry name" value="HTH_DEOR"/>
    <property type="match status" value="1"/>
</dbReference>
<dbReference type="EMBL" id="CP026923">
    <property type="protein sequence ID" value="AVG24210.1"/>
    <property type="molecule type" value="Genomic_DNA"/>
</dbReference>
<dbReference type="PRINTS" id="PR00037">
    <property type="entry name" value="HTHLACR"/>
</dbReference>
<sequence length="244" mass="27230">MKRQSQILESIQQHGFRSVRDLADELRVDESTIRRHLAKLDELQLIERSYGGARIQLSADEAEPPTPHIREKRLIGRAMADRIREGQVVLLDSGTTTLEVAKALEHAELTIVTNDLRIGLEVAKRPGIQLVFIGGELLPESTNMWGPTAVEQVQQLRVDVAIFGADSISDNGAFSNTSYEIELQRAMLDSAKDAFLVADSSKFHRRALFRVFSLDRFTSIITDSFLNPLRASQLPLPVIRASVS</sequence>
<dbReference type="PANTHER" id="PTHR30363:SF46">
    <property type="entry name" value="LYSR FAMILY TRANSCRIPTIONAL REGULATOR"/>
    <property type="match status" value="1"/>
</dbReference>
<dbReference type="Gene3D" id="3.40.50.1360">
    <property type="match status" value="1"/>
</dbReference>
<dbReference type="PROSITE" id="PS51000">
    <property type="entry name" value="HTH_DEOR_2"/>
    <property type="match status" value="1"/>
</dbReference>
<dbReference type="Pfam" id="PF08220">
    <property type="entry name" value="HTH_DeoR"/>
    <property type="match status" value="1"/>
</dbReference>
<name>A0A2L2BRC2_9MICO</name>
<evidence type="ECO:0000256" key="2">
    <source>
        <dbReference type="ARBA" id="ARBA00023163"/>
    </source>
</evidence>
<dbReference type="RefSeq" id="WP_104913718.1">
    <property type="nucleotide sequence ID" value="NZ_CP026923.1"/>
</dbReference>
<dbReference type="Proteomes" id="UP000243077">
    <property type="component" value="Chromosome"/>
</dbReference>
<evidence type="ECO:0000259" key="3">
    <source>
        <dbReference type="PROSITE" id="PS51000"/>
    </source>
</evidence>
<evidence type="ECO:0000313" key="4">
    <source>
        <dbReference type="EMBL" id="AVG24210.1"/>
    </source>
</evidence>
<accession>A0A2L2BRC2</accession>
<dbReference type="InterPro" id="IPR050313">
    <property type="entry name" value="Carb_Metab_HTH_regulators"/>
</dbReference>
<evidence type="ECO:0000313" key="5">
    <source>
        <dbReference type="Proteomes" id="UP000243077"/>
    </source>
</evidence>
<dbReference type="InterPro" id="IPR011991">
    <property type="entry name" value="ArsR-like_HTH"/>
</dbReference>
<dbReference type="KEGG" id="psai:C3B54_111260"/>
<dbReference type="SUPFAM" id="SSF46785">
    <property type="entry name" value="Winged helix' DNA-binding domain"/>
    <property type="match status" value="1"/>
</dbReference>
<dbReference type="Gene3D" id="1.10.10.10">
    <property type="entry name" value="Winged helix-like DNA-binding domain superfamily/Winged helix DNA-binding domain"/>
    <property type="match status" value="1"/>
</dbReference>
<keyword evidence="2" id="KW-0804">Transcription</keyword>
<dbReference type="InterPro" id="IPR036390">
    <property type="entry name" value="WH_DNA-bd_sf"/>
</dbReference>
<dbReference type="InterPro" id="IPR037171">
    <property type="entry name" value="NagB/RpiA_transferase-like"/>
</dbReference>
<feature type="domain" description="HTH deoR-type" evidence="3">
    <location>
        <begin position="1"/>
        <end position="55"/>
    </location>
</feature>
<keyword evidence="1" id="KW-0805">Transcription regulation</keyword>
<dbReference type="SMART" id="SM01134">
    <property type="entry name" value="DeoRC"/>
    <property type="match status" value="1"/>
</dbReference>
<gene>
    <name evidence="4" type="ORF">C3B54_111260</name>
</gene>
<keyword evidence="5" id="KW-1185">Reference proteome</keyword>
<dbReference type="InterPro" id="IPR001034">
    <property type="entry name" value="DeoR_HTH"/>
</dbReference>
<dbReference type="Pfam" id="PF00455">
    <property type="entry name" value="DeoRC"/>
    <property type="match status" value="1"/>
</dbReference>
<dbReference type="AlphaFoldDB" id="A0A2L2BRC2"/>
<dbReference type="InterPro" id="IPR036388">
    <property type="entry name" value="WH-like_DNA-bd_sf"/>
</dbReference>
<protein>
    <submittedName>
        <fullName evidence="4">DeoR/GlpR-like transcription factor</fullName>
    </submittedName>
</protein>
<dbReference type="OrthoDB" id="7688673at2"/>